<accession>A0A087SVD6</accession>
<organism evidence="1 2">
    <name type="scientific">Stegodyphus mimosarum</name>
    <name type="common">African social velvet spider</name>
    <dbReference type="NCBI Taxonomy" id="407821"/>
    <lineage>
        <taxon>Eukaryota</taxon>
        <taxon>Metazoa</taxon>
        <taxon>Ecdysozoa</taxon>
        <taxon>Arthropoda</taxon>
        <taxon>Chelicerata</taxon>
        <taxon>Arachnida</taxon>
        <taxon>Araneae</taxon>
        <taxon>Araneomorphae</taxon>
        <taxon>Entelegynae</taxon>
        <taxon>Eresoidea</taxon>
        <taxon>Eresidae</taxon>
        <taxon>Stegodyphus</taxon>
    </lineage>
</organism>
<gene>
    <name evidence="1" type="ORF">X975_22517</name>
</gene>
<protein>
    <submittedName>
        <fullName evidence="1">Uncharacterized protein</fullName>
    </submittedName>
</protein>
<reference evidence="1 2" key="1">
    <citation type="submission" date="2013-11" db="EMBL/GenBank/DDBJ databases">
        <title>Genome sequencing of Stegodyphus mimosarum.</title>
        <authorList>
            <person name="Bechsgaard J."/>
        </authorList>
    </citation>
    <scope>NUCLEOTIDE SEQUENCE [LARGE SCALE GENOMIC DNA]</scope>
</reference>
<dbReference type="AlphaFoldDB" id="A0A087SVD6"/>
<evidence type="ECO:0000313" key="2">
    <source>
        <dbReference type="Proteomes" id="UP000054359"/>
    </source>
</evidence>
<sequence>PVINLVHFSLCHSTMIKISSVPCAWSHLKWMTLIFSPAHVAIRFAAFVGIELEQMKMAFVLPVESHILKILLTS</sequence>
<dbReference type="Proteomes" id="UP000054359">
    <property type="component" value="Unassembled WGS sequence"/>
</dbReference>
<name>A0A087SVD6_STEMI</name>
<evidence type="ECO:0000313" key="1">
    <source>
        <dbReference type="EMBL" id="KFM56825.1"/>
    </source>
</evidence>
<keyword evidence="2" id="KW-1185">Reference proteome</keyword>
<proteinExistence type="predicted"/>
<feature type="non-terminal residue" evidence="1">
    <location>
        <position position="74"/>
    </location>
</feature>
<feature type="non-terminal residue" evidence="1">
    <location>
        <position position="1"/>
    </location>
</feature>
<dbReference type="EMBL" id="KK112140">
    <property type="protein sequence ID" value="KFM56825.1"/>
    <property type="molecule type" value="Genomic_DNA"/>
</dbReference>